<dbReference type="InterPro" id="IPR035490">
    <property type="entry name" value="GlmS/FrlB_SIS"/>
</dbReference>
<evidence type="ECO:0000313" key="13">
    <source>
        <dbReference type="EMBL" id="ABG82321.1"/>
    </source>
</evidence>
<evidence type="ECO:0000259" key="12">
    <source>
        <dbReference type="PROSITE" id="PS51464"/>
    </source>
</evidence>
<dbReference type="NCBIfam" id="NF001484">
    <property type="entry name" value="PRK00331.1"/>
    <property type="match status" value="1"/>
</dbReference>
<dbReference type="SUPFAM" id="SSF56235">
    <property type="entry name" value="N-terminal nucleophile aminohydrolases (Ntn hydrolases)"/>
    <property type="match status" value="1"/>
</dbReference>
<evidence type="ECO:0000256" key="3">
    <source>
        <dbReference type="ARBA" id="ARBA00012916"/>
    </source>
</evidence>
<dbReference type="InterPro" id="IPR046348">
    <property type="entry name" value="SIS_dom_sf"/>
</dbReference>
<feature type="initiator methionine" description="Removed" evidence="10">
    <location>
        <position position="1"/>
    </location>
</feature>
<evidence type="ECO:0000313" key="14">
    <source>
        <dbReference type="Proteomes" id="UP000001823"/>
    </source>
</evidence>
<dbReference type="InterPro" id="IPR017932">
    <property type="entry name" value="GATase_2_dom"/>
</dbReference>
<evidence type="ECO:0000256" key="6">
    <source>
        <dbReference type="ARBA" id="ARBA00022576"/>
    </source>
</evidence>
<comment type="subcellular location">
    <subcellularLocation>
        <location evidence="2 10">Cytoplasm</location>
    </subcellularLocation>
</comment>
<dbReference type="GO" id="GO:0097367">
    <property type="term" value="F:carbohydrate derivative binding"/>
    <property type="evidence" value="ECO:0007669"/>
    <property type="project" value="InterPro"/>
</dbReference>
<evidence type="ECO:0000256" key="10">
    <source>
        <dbReference type="HAMAP-Rule" id="MF_00164"/>
    </source>
</evidence>
<dbReference type="Pfam" id="PF13522">
    <property type="entry name" value="GATase_6"/>
    <property type="match status" value="1"/>
</dbReference>
<keyword evidence="9" id="KW-0315">Glutamine amidotransferase</keyword>
<evidence type="ECO:0000256" key="2">
    <source>
        <dbReference type="ARBA" id="ARBA00004496"/>
    </source>
</evidence>
<sequence length="610" mass="67718">MCGIVGYVGQKKATDILVEGLSKLEYRGYDSAGVAVLEDNKIKAEKHKGRLANLEGMLNENPIEGGIGIGHTRWATHGEPSDVNSHPHLNNKETIAVVHNGIIENYNELRNWLMEKGYEFKSETDTEVIPNLVDFYYKGDLLDAVMEATKHMEGSYAIGVICNDEPEKLVAVRKDSPLIVGLGEKEYFIASDIPAVLNHTREVYLLEDKEFVVLTNDGVTLFDEEKNPVEKEVYHITWNVDAAEKGGYEDFMLKEINEQPKAIKDTMTSRIMEGKEVTLDDISITKEYLDNVDRVYIVACGTAYHAGVIGKYAIEKLVRIPVEVDIASEFRYRDAVITDKTLIIVLSQSGETADTLAVLRDGQAKGARVLAVTNVVGSSVSREANDVLYTWAGPEIAVASTKAYVTQLIAMYTLALHFAELKGSKSVEEIEEIKKAMLELPEKVEEILKNTDLIKEFAVKASTEKDLYFLGRGMDYGVAMEGSLKLKEISYIHSEAYAGGELKHGPIALIEKDIPVVSLLTQRELMDKMISNVQEVVTRGANVLGVCFKGDMEESKRKMFEGLIEIPETLSLLSPVLSVVPLQLFSYYVAKAKGFDVDKPRNLAKSVTVE</sequence>
<feature type="domain" description="SIS" evidence="12">
    <location>
        <begin position="453"/>
        <end position="600"/>
    </location>
</feature>
<dbReference type="eggNOG" id="COG0449">
    <property type="taxonomic scope" value="Bacteria"/>
</dbReference>
<dbReference type="GO" id="GO:0005975">
    <property type="term" value="P:carbohydrate metabolic process"/>
    <property type="evidence" value="ECO:0007669"/>
    <property type="project" value="UniProtKB-UniRule"/>
</dbReference>
<dbReference type="NCBIfam" id="TIGR01135">
    <property type="entry name" value="glmS"/>
    <property type="match status" value="1"/>
</dbReference>
<evidence type="ECO:0000256" key="4">
    <source>
        <dbReference type="ARBA" id="ARBA00016090"/>
    </source>
</evidence>
<dbReference type="Pfam" id="PF01380">
    <property type="entry name" value="SIS"/>
    <property type="match status" value="2"/>
</dbReference>
<protein>
    <recommendedName>
        <fullName evidence="4 10">Glutamine--fructose-6-phosphate aminotransferase [isomerizing]</fullName>
        <ecNumber evidence="3 10">2.6.1.16</ecNumber>
    </recommendedName>
    <alternativeName>
        <fullName evidence="10">D-fructose-6-phosphate amidotransferase</fullName>
    </alternativeName>
    <alternativeName>
        <fullName evidence="10">GFAT</fullName>
    </alternativeName>
    <alternativeName>
        <fullName evidence="10">Glucosamine-6-phosphate synthase</fullName>
    </alternativeName>
    <alternativeName>
        <fullName evidence="10">Hexosephosphate aminotransferase</fullName>
    </alternativeName>
    <alternativeName>
        <fullName evidence="10">L-glutamine--D-fructose-6-phosphate amidotransferase</fullName>
    </alternativeName>
</protein>
<keyword evidence="7 10" id="KW-0808">Transferase</keyword>
<dbReference type="PANTHER" id="PTHR10937:SF0">
    <property type="entry name" value="GLUTAMINE--FRUCTOSE-6-PHOSPHATE TRANSAMINASE (ISOMERIZING)"/>
    <property type="match status" value="1"/>
</dbReference>
<dbReference type="Proteomes" id="UP000001823">
    <property type="component" value="Chromosome"/>
</dbReference>
<dbReference type="CDD" id="cd05009">
    <property type="entry name" value="SIS_GlmS_GlmD_2"/>
    <property type="match status" value="1"/>
</dbReference>
<dbReference type="HAMAP" id="MF_00164">
    <property type="entry name" value="GlmS"/>
    <property type="match status" value="1"/>
</dbReference>
<dbReference type="GeneID" id="93001086"/>
<evidence type="ECO:0000256" key="9">
    <source>
        <dbReference type="ARBA" id="ARBA00022962"/>
    </source>
</evidence>
<dbReference type="GO" id="GO:0006487">
    <property type="term" value="P:protein N-linked glycosylation"/>
    <property type="evidence" value="ECO:0007669"/>
    <property type="project" value="TreeGrafter"/>
</dbReference>
<evidence type="ECO:0000256" key="7">
    <source>
        <dbReference type="ARBA" id="ARBA00022679"/>
    </source>
</evidence>
<dbReference type="GO" id="GO:0005829">
    <property type="term" value="C:cytosol"/>
    <property type="evidence" value="ECO:0007669"/>
    <property type="project" value="TreeGrafter"/>
</dbReference>
<dbReference type="GO" id="GO:0006047">
    <property type="term" value="P:UDP-N-acetylglucosamine metabolic process"/>
    <property type="evidence" value="ECO:0007669"/>
    <property type="project" value="TreeGrafter"/>
</dbReference>
<accession>A0A0H2YPA1</accession>
<dbReference type="InterPro" id="IPR005855">
    <property type="entry name" value="GFAT"/>
</dbReference>
<dbReference type="CDD" id="cd05008">
    <property type="entry name" value="SIS_GlmS_GlmD_1"/>
    <property type="match status" value="1"/>
</dbReference>
<dbReference type="FunFam" id="3.60.20.10:FF:000006">
    <property type="entry name" value="Glutamine--fructose-6-phosphate aminotransferase [isomerizing]"/>
    <property type="match status" value="1"/>
</dbReference>
<dbReference type="InterPro" id="IPR001347">
    <property type="entry name" value="SIS_dom"/>
</dbReference>
<dbReference type="HOGENOM" id="CLU_012520_5_2_9"/>
<comment type="subunit">
    <text evidence="10">Homodimer.</text>
</comment>
<dbReference type="InterPro" id="IPR035466">
    <property type="entry name" value="GlmS/AgaS_SIS"/>
</dbReference>
<dbReference type="EMBL" id="CP000246">
    <property type="protein sequence ID" value="ABG82321.1"/>
    <property type="molecule type" value="Genomic_DNA"/>
</dbReference>
<dbReference type="PROSITE" id="PS51278">
    <property type="entry name" value="GATASE_TYPE_2"/>
    <property type="match status" value="1"/>
</dbReference>
<dbReference type="GO" id="GO:0004360">
    <property type="term" value="F:glutamine-fructose-6-phosphate transaminase (isomerizing) activity"/>
    <property type="evidence" value="ECO:0007669"/>
    <property type="project" value="UniProtKB-UniRule"/>
</dbReference>
<dbReference type="InterPro" id="IPR047084">
    <property type="entry name" value="GFAT_N"/>
</dbReference>
<name>A0A0H2YPA1_CLOP1</name>
<dbReference type="STRING" id="195103.CPF_2636"/>
<dbReference type="CDD" id="cd00714">
    <property type="entry name" value="GFAT"/>
    <property type="match status" value="1"/>
</dbReference>
<dbReference type="Gene3D" id="3.40.50.10490">
    <property type="entry name" value="Glucose-6-phosphate isomerase like protein, domain 1"/>
    <property type="match status" value="2"/>
</dbReference>
<dbReference type="InterPro" id="IPR029055">
    <property type="entry name" value="Ntn_hydrolases_N"/>
</dbReference>
<dbReference type="EC" id="2.6.1.16" evidence="3 10"/>
<feature type="domain" description="Glutamine amidotransferase type-2" evidence="11">
    <location>
        <begin position="2"/>
        <end position="217"/>
    </location>
</feature>
<dbReference type="Gene3D" id="3.60.20.10">
    <property type="entry name" value="Glutamine Phosphoribosylpyrophosphate, subunit 1, domain 1"/>
    <property type="match status" value="1"/>
</dbReference>
<dbReference type="AlphaFoldDB" id="A0A0H2YPA1"/>
<proteinExistence type="inferred from homology"/>
<dbReference type="PANTHER" id="PTHR10937">
    <property type="entry name" value="GLUCOSAMINE--FRUCTOSE-6-PHOSPHATE AMINOTRANSFERASE, ISOMERIZING"/>
    <property type="match status" value="1"/>
</dbReference>
<evidence type="ECO:0000256" key="1">
    <source>
        <dbReference type="ARBA" id="ARBA00001031"/>
    </source>
</evidence>
<comment type="function">
    <text evidence="10">Catalyzes the first step in hexosamine metabolism, converting fructose-6P into glucosamine-6P using glutamine as a nitrogen source.</text>
</comment>
<dbReference type="FunFam" id="3.40.50.10490:FF:000001">
    <property type="entry name" value="Glutamine--fructose-6-phosphate aminotransferase [isomerizing]"/>
    <property type="match status" value="1"/>
</dbReference>
<keyword evidence="5 10" id="KW-0963">Cytoplasm</keyword>
<dbReference type="SUPFAM" id="SSF53697">
    <property type="entry name" value="SIS domain"/>
    <property type="match status" value="1"/>
</dbReference>
<keyword evidence="6 10" id="KW-0032">Aminotransferase</keyword>
<keyword evidence="8" id="KW-0677">Repeat</keyword>
<organism evidence="13 14">
    <name type="scientific">Clostridium perfringens (strain ATCC 13124 / DSM 756 / JCM 1290 / NCIMB 6125 / NCTC 8237 / Type A)</name>
    <dbReference type="NCBI Taxonomy" id="195103"/>
    <lineage>
        <taxon>Bacteria</taxon>
        <taxon>Bacillati</taxon>
        <taxon>Bacillota</taxon>
        <taxon>Clostridia</taxon>
        <taxon>Eubacteriales</taxon>
        <taxon>Clostridiaceae</taxon>
        <taxon>Clostridium</taxon>
    </lineage>
</organism>
<feature type="active site" description="For Fru-6P isomerization activity" evidence="10">
    <location>
        <position position="605"/>
    </location>
</feature>
<gene>
    <name evidence="10 13" type="primary">glmS</name>
    <name evidence="13" type="ordered locus">CPF_2636</name>
</gene>
<dbReference type="PROSITE" id="PS51464">
    <property type="entry name" value="SIS"/>
    <property type="match status" value="2"/>
</dbReference>
<keyword evidence="14" id="KW-1185">Reference proteome</keyword>
<reference evidence="13 14" key="1">
    <citation type="journal article" date="2006" name="Genome Res.">
        <title>Skewed genomic variability in strains of the toxigenic bacterial pathogen, Clostridium perfringens.</title>
        <authorList>
            <person name="Myers G.S."/>
            <person name="Rasko D.A."/>
            <person name="Cheung J.K."/>
            <person name="Ravel J."/>
            <person name="Seshadri R."/>
            <person name="Deboy R.T."/>
            <person name="Ren Q."/>
            <person name="Varga J."/>
            <person name="Awad M.M."/>
            <person name="Brinkac L.M."/>
            <person name="Daugherty S.C."/>
            <person name="Haft D.H."/>
            <person name="Dodson R.J."/>
            <person name="Madupu R."/>
            <person name="Nelson W.C."/>
            <person name="Rosovitz M.J."/>
            <person name="Sullivan S.A."/>
            <person name="Khouri H."/>
            <person name="Dimitrov G.I."/>
            <person name="Watkins K.L."/>
            <person name="Mulligan S."/>
            <person name="Benton J."/>
            <person name="Radune D."/>
            <person name="Fisher D.J."/>
            <person name="Atkins H.S."/>
            <person name="Hiscox T."/>
            <person name="Jost B.H."/>
            <person name="Billington S.J."/>
            <person name="Songer J.G."/>
            <person name="McClane B.A."/>
            <person name="Titball R.W."/>
            <person name="Rood J.I."/>
            <person name="Melville S.B."/>
            <person name="Paulsen I.T."/>
        </authorList>
    </citation>
    <scope>NUCLEOTIDE SEQUENCE [LARGE SCALE GENOMIC DNA]</scope>
    <source>
        <strain evidence="14">ATCC 13124 / DSM 756 / JCM 1290 / NCIMB 6125 / NCTC 8237 / S 107 / Type A</strain>
    </source>
</reference>
<evidence type="ECO:0000256" key="5">
    <source>
        <dbReference type="ARBA" id="ARBA00022490"/>
    </source>
</evidence>
<dbReference type="RefSeq" id="WP_003457837.1">
    <property type="nucleotide sequence ID" value="NC_008261.1"/>
</dbReference>
<evidence type="ECO:0000259" key="11">
    <source>
        <dbReference type="PROSITE" id="PS51278"/>
    </source>
</evidence>
<evidence type="ECO:0000256" key="8">
    <source>
        <dbReference type="ARBA" id="ARBA00022737"/>
    </source>
</evidence>
<feature type="domain" description="SIS" evidence="12">
    <location>
        <begin position="284"/>
        <end position="424"/>
    </location>
</feature>
<dbReference type="PaxDb" id="195103-CPF_2636"/>
<comment type="catalytic activity">
    <reaction evidence="1 10">
        <text>D-fructose 6-phosphate + L-glutamine = D-glucosamine 6-phosphate + L-glutamate</text>
        <dbReference type="Rhea" id="RHEA:13237"/>
        <dbReference type="ChEBI" id="CHEBI:29985"/>
        <dbReference type="ChEBI" id="CHEBI:58359"/>
        <dbReference type="ChEBI" id="CHEBI:58725"/>
        <dbReference type="ChEBI" id="CHEBI:61527"/>
        <dbReference type="EC" id="2.6.1.16"/>
    </reaction>
</comment>
<dbReference type="KEGG" id="cpf:CPF_2636"/>
<feature type="active site" description="Nucleophile; for GATase activity" evidence="10">
    <location>
        <position position="2"/>
    </location>
</feature>
<dbReference type="GO" id="GO:0006002">
    <property type="term" value="P:fructose 6-phosphate metabolic process"/>
    <property type="evidence" value="ECO:0007669"/>
    <property type="project" value="TreeGrafter"/>
</dbReference>